<evidence type="ECO:0000256" key="4">
    <source>
        <dbReference type="ARBA" id="ARBA00022475"/>
    </source>
</evidence>
<comment type="caution">
    <text evidence="13">The sequence shown here is derived from an EMBL/GenBank/DDBJ whole genome shotgun (WGS) entry which is preliminary data.</text>
</comment>
<dbReference type="PANTHER" id="PTHR47755:SF1">
    <property type="entry name" value="CELL DIVISION PROTEIN FTSX"/>
    <property type="match status" value="1"/>
</dbReference>
<name>A0A1X4XXV2_9BACT</name>
<evidence type="ECO:0000256" key="8">
    <source>
        <dbReference type="ARBA" id="ARBA00023136"/>
    </source>
</evidence>
<evidence type="ECO:0000259" key="11">
    <source>
        <dbReference type="Pfam" id="PF02687"/>
    </source>
</evidence>
<evidence type="ECO:0000256" key="3">
    <source>
        <dbReference type="ARBA" id="ARBA00021907"/>
    </source>
</evidence>
<dbReference type="RefSeq" id="WP_086034620.1">
    <property type="nucleotide sequence ID" value="NZ_MDSU01000018.1"/>
</dbReference>
<comment type="similarity">
    <text evidence="2">Belongs to the ABC-4 integral membrane protein family. FtsX subfamily.</text>
</comment>
<gene>
    <name evidence="13" type="ORF">DESAMIL20_1919</name>
</gene>
<dbReference type="InterPro" id="IPR004513">
    <property type="entry name" value="FtsX"/>
</dbReference>
<keyword evidence="6 10" id="KW-0812">Transmembrane</keyword>
<evidence type="ECO:0000313" key="14">
    <source>
        <dbReference type="Proteomes" id="UP000194141"/>
    </source>
</evidence>
<keyword evidence="14" id="KW-1185">Reference proteome</keyword>
<evidence type="ECO:0000256" key="10">
    <source>
        <dbReference type="SAM" id="Phobius"/>
    </source>
</evidence>
<feature type="transmembrane region" description="Helical" evidence="10">
    <location>
        <begin position="12"/>
        <end position="31"/>
    </location>
</feature>
<dbReference type="Gene3D" id="3.30.70.3040">
    <property type="match status" value="1"/>
</dbReference>
<feature type="transmembrane region" description="Helical" evidence="10">
    <location>
        <begin position="200"/>
        <end position="233"/>
    </location>
</feature>
<dbReference type="Proteomes" id="UP000194141">
    <property type="component" value="Unassembled WGS sequence"/>
</dbReference>
<evidence type="ECO:0000256" key="9">
    <source>
        <dbReference type="ARBA" id="ARBA00023306"/>
    </source>
</evidence>
<feature type="domain" description="ABC3 transporter permease C-terminal" evidence="11">
    <location>
        <begin position="160"/>
        <end position="272"/>
    </location>
</feature>
<feature type="domain" description="FtsX extracellular" evidence="12">
    <location>
        <begin position="43"/>
        <end position="136"/>
    </location>
</feature>
<keyword evidence="7 10" id="KW-1133">Transmembrane helix</keyword>
<protein>
    <recommendedName>
        <fullName evidence="3">Cell division protein FtsX</fullName>
    </recommendedName>
</protein>
<evidence type="ECO:0000256" key="1">
    <source>
        <dbReference type="ARBA" id="ARBA00004651"/>
    </source>
</evidence>
<dbReference type="AlphaFoldDB" id="A0A1X4XXV2"/>
<reference evidence="13 14" key="1">
    <citation type="journal article" date="2017" name="Front. Microbiol.">
        <title>Genome Sequence of Desulfurella amilsii Strain TR1 and Comparative Genomics of Desulfurellaceae Family.</title>
        <authorList>
            <person name="Florentino A.P."/>
            <person name="Stams A.J."/>
            <person name="Sanchez-Andrea I."/>
        </authorList>
    </citation>
    <scope>NUCLEOTIDE SEQUENCE [LARGE SCALE GENOMIC DNA]</scope>
    <source>
        <strain evidence="13 14">TR1</strain>
    </source>
</reference>
<evidence type="ECO:0000256" key="2">
    <source>
        <dbReference type="ARBA" id="ARBA00007379"/>
    </source>
</evidence>
<proteinExistence type="inferred from homology"/>
<dbReference type="OrthoDB" id="5501454at2"/>
<dbReference type="InterPro" id="IPR003838">
    <property type="entry name" value="ABC3_permease_C"/>
</dbReference>
<feature type="transmembrane region" description="Helical" evidence="10">
    <location>
        <begin position="253"/>
        <end position="273"/>
    </location>
</feature>
<keyword evidence="9" id="KW-0131">Cell cycle</keyword>
<dbReference type="EMBL" id="MDSU01000018">
    <property type="protein sequence ID" value="OSS42366.1"/>
    <property type="molecule type" value="Genomic_DNA"/>
</dbReference>
<dbReference type="GO" id="GO:0005886">
    <property type="term" value="C:plasma membrane"/>
    <property type="evidence" value="ECO:0007669"/>
    <property type="project" value="UniProtKB-SubCell"/>
</dbReference>
<evidence type="ECO:0000259" key="12">
    <source>
        <dbReference type="Pfam" id="PF18075"/>
    </source>
</evidence>
<evidence type="ECO:0000256" key="7">
    <source>
        <dbReference type="ARBA" id="ARBA00022989"/>
    </source>
</evidence>
<dbReference type="PANTHER" id="PTHR47755">
    <property type="entry name" value="CELL DIVISION PROTEIN FTSX"/>
    <property type="match status" value="1"/>
</dbReference>
<evidence type="ECO:0000256" key="6">
    <source>
        <dbReference type="ARBA" id="ARBA00022692"/>
    </source>
</evidence>
<keyword evidence="5 13" id="KW-0132">Cell division</keyword>
<accession>A0A1X4XXV2</accession>
<dbReference type="InterPro" id="IPR040690">
    <property type="entry name" value="FtsX_ECD"/>
</dbReference>
<dbReference type="Pfam" id="PF18075">
    <property type="entry name" value="FtsX_ECD"/>
    <property type="match status" value="1"/>
</dbReference>
<evidence type="ECO:0000256" key="5">
    <source>
        <dbReference type="ARBA" id="ARBA00022618"/>
    </source>
</evidence>
<dbReference type="Pfam" id="PF02687">
    <property type="entry name" value="FtsX"/>
    <property type="match status" value="1"/>
</dbReference>
<keyword evidence="8 10" id="KW-0472">Membrane</keyword>
<keyword evidence="4" id="KW-1003">Cell membrane</keyword>
<feature type="transmembrane region" description="Helical" evidence="10">
    <location>
        <begin position="156"/>
        <end position="180"/>
    </location>
</feature>
<comment type="subcellular location">
    <subcellularLocation>
        <location evidence="1">Cell membrane</location>
        <topology evidence="1">Multi-pass membrane protein</topology>
    </subcellularLocation>
</comment>
<organism evidence="13 14">
    <name type="scientific">Desulfurella amilsii</name>
    <dbReference type="NCBI Taxonomy" id="1562698"/>
    <lineage>
        <taxon>Bacteria</taxon>
        <taxon>Pseudomonadati</taxon>
        <taxon>Campylobacterota</taxon>
        <taxon>Desulfurellia</taxon>
        <taxon>Desulfurellales</taxon>
        <taxon>Desulfurellaceae</taxon>
        <taxon>Desulfurella</taxon>
    </lineage>
</organism>
<sequence length="278" mass="31661">MRKDSTKLVITFVVLIFLLIISISASILYTVNNYLDARRSNVPVFVFFKDNVTKDQAMNYTNSLKTYTPIKSIRFIDKSAALSDILSKLNLPKRSLSENPLPYSLEIFLKPKFAADQSNINSIEKTLKKSDLVDEVRIPKGLFTNISQTYSAFKEFSYALLGVFVLLEIIILALLLKIAYEKNLDSYNKLKLFGVKRARIFLMFLKQTFLSGIFASILVIIIGSLGMFFYINYVNIVPNYKNDILLSFGVSGLANIILSLIIITFLSLFVFFIEDEKK</sequence>
<dbReference type="STRING" id="1562698.DESAMIL20_1919"/>
<dbReference type="GO" id="GO:0051301">
    <property type="term" value="P:cell division"/>
    <property type="evidence" value="ECO:0007669"/>
    <property type="project" value="UniProtKB-KW"/>
</dbReference>
<evidence type="ECO:0000313" key="13">
    <source>
        <dbReference type="EMBL" id="OSS42366.1"/>
    </source>
</evidence>